<dbReference type="InterPro" id="IPR017853">
    <property type="entry name" value="GH"/>
</dbReference>
<dbReference type="OrthoDB" id="408631at2759"/>
<dbReference type="EMBL" id="LNZH02000205">
    <property type="protein sequence ID" value="OCB86039.1"/>
    <property type="molecule type" value="Genomic_DNA"/>
</dbReference>
<keyword evidence="2" id="KW-0378">Hydrolase</keyword>
<dbReference type="SUPFAM" id="SSF53474">
    <property type="entry name" value="alpha/beta-Hydrolases"/>
    <property type="match status" value="1"/>
</dbReference>
<keyword evidence="6" id="KW-1185">Reference proteome</keyword>
<sequence length="863" mass="93088">MNTLALLSLASAFFGRLALALSGPGDSRPANATSRMDKIKNMYAFEGFVYALDNCPSYDNMVSDFTRMHSKGARSVITFDLCGDGTDAAYYGDAIRAAGTAGINMIPLVWTLLDNGQSFDDLDVRRINAVTQVTLLHSYNVDGMLTSVKAVISNPDPVLAVAMGDEPLYDWDFGSPENLATYIRKMKSDFANAGHPDIPVSISDMAYGWQNAGDTSSVADAVDFFMINNFPYFAWDAQGGGSDTSWKDFIGDISYFESIANGKPLLVTQTGWPSNEDEFTPNSKAIVVNLESEEGYWNLLDSHCEDFFKAKNIGWMWRSWDESIAGWGVTSDVNLGYAAFAGNSTSPAGEANGPVTFFGGIPYAQPPLGNLRFRAPAPLVETVPEKGNVPITDARVWGPFCIQQPAQVGIGSEDCLKLNVWKPTDAKEGDKLPVIVYIHGGGFFAGNPQGFPLYDWVNQSNSNIVGVSIAYRLNLLGFLSGTSVRRDGDLNAGLLDQRAALEWIQRHIARFGGDPDQVTIDGESAGGASIVMQIVAFGGSKPVPFKRGIAQSIGYGPTPTADQAETVFQNVTEVVGCPSSGPQAMACLRNASLGAIVAATNSIPAGMLAPVVDGPSGILPELPNTLITSGKFSSVDFMGGHCTTEGRTFVGGPPQDFVTDADVARLVFKRWGTHISDDLIQRALTLYPAPGTPGSPFATQYDRAWTMAQEIIFGDWFLADNLQQKGVKNVFTFRFNSPNPVLLAETPYEGVMHTSDLFYLFDGSTSDPNAGFTFTAFNSTEDALSRESIAFWTSFVSSGDPSTLRELISPEWQPFASGGRMVLSQPACTDSMTSASSMEVTPPDEIERCKFWMSLNATAQTEL</sequence>
<comment type="caution">
    <text evidence="5">The sequence shown here is derived from an EMBL/GenBank/DDBJ whole genome shotgun (WGS) entry which is preliminary data.</text>
</comment>
<protein>
    <submittedName>
        <fullName evidence="5">Alpha/beta-hydrolase</fullName>
    </submittedName>
</protein>
<dbReference type="PANTHER" id="PTHR11559">
    <property type="entry name" value="CARBOXYLESTERASE"/>
    <property type="match status" value="1"/>
</dbReference>
<keyword evidence="3" id="KW-0732">Signal</keyword>
<proteinExistence type="inferred from homology"/>
<dbReference type="SUPFAM" id="SSF51445">
    <property type="entry name" value="(Trans)glycosidases"/>
    <property type="match status" value="1"/>
</dbReference>
<dbReference type="InterPro" id="IPR050309">
    <property type="entry name" value="Type-B_Carboxylest/Lipase"/>
</dbReference>
<dbReference type="InterPro" id="IPR019826">
    <property type="entry name" value="Carboxylesterase_B_AS"/>
</dbReference>
<dbReference type="Pfam" id="PF00135">
    <property type="entry name" value="COesterase"/>
    <property type="match status" value="1"/>
</dbReference>
<evidence type="ECO:0000256" key="1">
    <source>
        <dbReference type="ARBA" id="ARBA00005964"/>
    </source>
</evidence>
<name>A0A9Q5HUD4_SANBA</name>
<dbReference type="Proteomes" id="UP000757232">
    <property type="component" value="Unassembled WGS sequence"/>
</dbReference>
<evidence type="ECO:0000259" key="4">
    <source>
        <dbReference type="Pfam" id="PF00135"/>
    </source>
</evidence>
<organism evidence="5 6">
    <name type="scientific">Sanghuangporus baumii</name>
    <name type="common">Phellinus baumii</name>
    <dbReference type="NCBI Taxonomy" id="108892"/>
    <lineage>
        <taxon>Eukaryota</taxon>
        <taxon>Fungi</taxon>
        <taxon>Dikarya</taxon>
        <taxon>Basidiomycota</taxon>
        <taxon>Agaricomycotina</taxon>
        <taxon>Agaricomycetes</taxon>
        <taxon>Hymenochaetales</taxon>
        <taxon>Hymenochaetaceae</taxon>
        <taxon>Sanghuangporus</taxon>
    </lineage>
</organism>
<reference evidence="5" key="1">
    <citation type="submission" date="2016-06" db="EMBL/GenBank/DDBJ databases">
        <title>Draft Genome sequence of the fungus Inonotus baumii.</title>
        <authorList>
            <person name="Zhu H."/>
            <person name="Lin W."/>
        </authorList>
    </citation>
    <scope>NUCLEOTIDE SEQUENCE</scope>
    <source>
        <strain evidence="5">821</strain>
    </source>
</reference>
<dbReference type="InterPro" id="IPR029058">
    <property type="entry name" value="AB_hydrolase_fold"/>
</dbReference>
<comment type="similarity">
    <text evidence="1">Belongs to the type-B carboxylesterase/lipase family.</text>
</comment>
<feature type="domain" description="Carboxylesterase type B" evidence="4">
    <location>
        <begin position="333"/>
        <end position="823"/>
    </location>
</feature>
<feature type="chain" id="PRO_5040343289" evidence="3">
    <location>
        <begin position="21"/>
        <end position="863"/>
    </location>
</feature>
<evidence type="ECO:0000256" key="2">
    <source>
        <dbReference type="ARBA" id="ARBA00022801"/>
    </source>
</evidence>
<dbReference type="PROSITE" id="PS00122">
    <property type="entry name" value="CARBOXYLESTERASE_B_1"/>
    <property type="match status" value="1"/>
</dbReference>
<accession>A0A9Q5HUD4</accession>
<gene>
    <name evidence="5" type="ORF">A7U60_g6937</name>
</gene>
<feature type="signal peptide" evidence="3">
    <location>
        <begin position="1"/>
        <end position="20"/>
    </location>
</feature>
<dbReference type="InterPro" id="IPR002018">
    <property type="entry name" value="CarbesteraseB"/>
</dbReference>
<evidence type="ECO:0000313" key="6">
    <source>
        <dbReference type="Proteomes" id="UP000757232"/>
    </source>
</evidence>
<dbReference type="GO" id="GO:0016787">
    <property type="term" value="F:hydrolase activity"/>
    <property type="evidence" value="ECO:0007669"/>
    <property type="project" value="UniProtKB-KW"/>
</dbReference>
<evidence type="ECO:0000256" key="3">
    <source>
        <dbReference type="SAM" id="SignalP"/>
    </source>
</evidence>
<evidence type="ECO:0000313" key="5">
    <source>
        <dbReference type="EMBL" id="OCB86039.1"/>
    </source>
</evidence>
<dbReference type="AlphaFoldDB" id="A0A9Q5HUD4"/>
<dbReference type="Gene3D" id="3.40.50.1820">
    <property type="entry name" value="alpha/beta hydrolase"/>
    <property type="match status" value="1"/>
</dbReference>